<dbReference type="Gene3D" id="2.130.10.10">
    <property type="entry name" value="YVTN repeat-like/Quinoprotein amine dehydrogenase"/>
    <property type="match status" value="1"/>
</dbReference>
<proteinExistence type="predicted"/>
<dbReference type="PROSITE" id="PS50082">
    <property type="entry name" value="WD_REPEATS_2"/>
    <property type="match status" value="2"/>
</dbReference>
<dbReference type="Proteomes" id="UP000054097">
    <property type="component" value="Unassembled WGS sequence"/>
</dbReference>
<feature type="domain" description="Nephrocystin 3-like N-terminal" evidence="4">
    <location>
        <begin position="6"/>
        <end position="177"/>
    </location>
</feature>
<dbReference type="Pfam" id="PF00400">
    <property type="entry name" value="WD40"/>
    <property type="match status" value="2"/>
</dbReference>
<dbReference type="InterPro" id="IPR001680">
    <property type="entry name" value="WD40_rpt"/>
</dbReference>
<gene>
    <name evidence="5" type="ORF">M408DRAFT_41207</name>
</gene>
<dbReference type="InterPro" id="IPR036322">
    <property type="entry name" value="WD40_repeat_dom_sf"/>
</dbReference>
<evidence type="ECO:0000256" key="3">
    <source>
        <dbReference type="PROSITE-ProRule" id="PRU00221"/>
    </source>
</evidence>
<dbReference type="HOGENOM" id="CLU_000288_6_0_1"/>
<dbReference type="AlphaFoldDB" id="A0A0C2XUW0"/>
<dbReference type="Gene3D" id="3.40.50.300">
    <property type="entry name" value="P-loop containing nucleotide triphosphate hydrolases"/>
    <property type="match status" value="1"/>
</dbReference>
<name>A0A0C2XUW0_SERVB</name>
<evidence type="ECO:0000256" key="1">
    <source>
        <dbReference type="ARBA" id="ARBA00022574"/>
    </source>
</evidence>
<dbReference type="InterPro" id="IPR019775">
    <property type="entry name" value="WD40_repeat_CS"/>
</dbReference>
<dbReference type="InterPro" id="IPR027417">
    <property type="entry name" value="P-loop_NTPase"/>
</dbReference>
<organism evidence="5 6">
    <name type="scientific">Serendipita vermifera MAFF 305830</name>
    <dbReference type="NCBI Taxonomy" id="933852"/>
    <lineage>
        <taxon>Eukaryota</taxon>
        <taxon>Fungi</taxon>
        <taxon>Dikarya</taxon>
        <taxon>Basidiomycota</taxon>
        <taxon>Agaricomycotina</taxon>
        <taxon>Agaricomycetes</taxon>
        <taxon>Sebacinales</taxon>
        <taxon>Serendipitaceae</taxon>
        <taxon>Serendipita</taxon>
    </lineage>
</organism>
<dbReference type="Pfam" id="PF24883">
    <property type="entry name" value="NPHP3_N"/>
    <property type="match status" value="1"/>
</dbReference>
<dbReference type="PANTHER" id="PTHR10039:SF14">
    <property type="entry name" value="NACHT DOMAIN-CONTAINING PROTEIN"/>
    <property type="match status" value="1"/>
</dbReference>
<reference evidence="5 6" key="1">
    <citation type="submission" date="2014-04" db="EMBL/GenBank/DDBJ databases">
        <authorList>
            <consortium name="DOE Joint Genome Institute"/>
            <person name="Kuo A."/>
            <person name="Zuccaro A."/>
            <person name="Kohler A."/>
            <person name="Nagy L.G."/>
            <person name="Floudas D."/>
            <person name="Copeland A."/>
            <person name="Barry K.W."/>
            <person name="Cichocki N."/>
            <person name="Veneault-Fourrey C."/>
            <person name="LaButti K."/>
            <person name="Lindquist E.A."/>
            <person name="Lipzen A."/>
            <person name="Lundell T."/>
            <person name="Morin E."/>
            <person name="Murat C."/>
            <person name="Sun H."/>
            <person name="Tunlid A."/>
            <person name="Henrissat B."/>
            <person name="Grigoriev I.V."/>
            <person name="Hibbett D.S."/>
            <person name="Martin F."/>
            <person name="Nordberg H.P."/>
            <person name="Cantor M.N."/>
            <person name="Hua S.X."/>
        </authorList>
    </citation>
    <scope>NUCLEOTIDE SEQUENCE [LARGE SCALE GENOMIC DNA]</scope>
    <source>
        <strain evidence="5 6">MAFF 305830</strain>
    </source>
</reference>
<dbReference type="InterPro" id="IPR056884">
    <property type="entry name" value="NPHP3-like_N"/>
</dbReference>
<dbReference type="SMART" id="SM00320">
    <property type="entry name" value="WD40"/>
    <property type="match status" value="1"/>
</dbReference>
<dbReference type="SUPFAM" id="SSF50978">
    <property type="entry name" value="WD40 repeat-like"/>
    <property type="match status" value="1"/>
</dbReference>
<feature type="non-terminal residue" evidence="5">
    <location>
        <position position="624"/>
    </location>
</feature>
<dbReference type="PANTHER" id="PTHR10039">
    <property type="entry name" value="AMELOGENIN"/>
    <property type="match status" value="1"/>
</dbReference>
<dbReference type="EMBL" id="KN824279">
    <property type="protein sequence ID" value="KIM32662.1"/>
    <property type="molecule type" value="Genomic_DNA"/>
</dbReference>
<evidence type="ECO:0000259" key="4">
    <source>
        <dbReference type="Pfam" id="PF24883"/>
    </source>
</evidence>
<keyword evidence="6" id="KW-1185">Reference proteome</keyword>
<dbReference type="InterPro" id="IPR015943">
    <property type="entry name" value="WD40/YVTN_repeat-like_dom_sf"/>
</dbReference>
<keyword evidence="2" id="KW-0677">Repeat</keyword>
<feature type="non-terminal residue" evidence="5">
    <location>
        <position position="1"/>
    </location>
</feature>
<evidence type="ECO:0000256" key="2">
    <source>
        <dbReference type="ARBA" id="ARBA00022737"/>
    </source>
</evidence>
<reference evidence="6" key="2">
    <citation type="submission" date="2015-01" db="EMBL/GenBank/DDBJ databases">
        <title>Evolutionary Origins and Diversification of the Mycorrhizal Mutualists.</title>
        <authorList>
            <consortium name="DOE Joint Genome Institute"/>
            <consortium name="Mycorrhizal Genomics Consortium"/>
            <person name="Kohler A."/>
            <person name="Kuo A."/>
            <person name="Nagy L.G."/>
            <person name="Floudas D."/>
            <person name="Copeland A."/>
            <person name="Barry K.W."/>
            <person name="Cichocki N."/>
            <person name="Veneault-Fourrey C."/>
            <person name="LaButti K."/>
            <person name="Lindquist E.A."/>
            <person name="Lipzen A."/>
            <person name="Lundell T."/>
            <person name="Morin E."/>
            <person name="Murat C."/>
            <person name="Riley R."/>
            <person name="Ohm R."/>
            <person name="Sun H."/>
            <person name="Tunlid A."/>
            <person name="Henrissat B."/>
            <person name="Grigoriev I.V."/>
            <person name="Hibbett D.S."/>
            <person name="Martin F."/>
        </authorList>
    </citation>
    <scope>NUCLEOTIDE SEQUENCE [LARGE SCALE GENOMIC DNA]</scope>
    <source>
        <strain evidence="6">MAFF 305830</strain>
    </source>
</reference>
<accession>A0A0C2XUW0</accession>
<keyword evidence="1 3" id="KW-0853">WD repeat</keyword>
<dbReference type="STRING" id="933852.A0A0C2XUW0"/>
<dbReference type="OrthoDB" id="163438at2759"/>
<feature type="repeat" description="WD" evidence="3">
    <location>
        <begin position="562"/>
        <end position="603"/>
    </location>
</feature>
<evidence type="ECO:0000313" key="6">
    <source>
        <dbReference type="Proteomes" id="UP000054097"/>
    </source>
</evidence>
<dbReference type="SUPFAM" id="SSF52540">
    <property type="entry name" value="P-loop containing nucleoside triphosphate hydrolases"/>
    <property type="match status" value="1"/>
</dbReference>
<sequence>ECMEGTRQNILAQILRWMDDVNAPNIFWLKGYPGVGKSAIATSFVERLRSLGRLGSCFFFQREKANSMTPNALWRVVAYDLARQYPAIKEKIVAALKKDETVPTTSNIEKLFLQLIHDPLVRSEETLTGSPPVVIMDALDECGGLDGQRSDHRRSLLRTLRDWSRLPRKFKLFVTSRDESDIRRLFSTTDHHVVEVLTGESVEAQSSEDIEKFLRSRFQEISAAYSRSLRPDWPGSPIIQELTAKSQGLFIWVKVITNFAGSGDPEEQLSRILCGGGAGDMAALYSFILNSFFPNPSEKLIESFRAILGTVILAKVPLMVSSLINLLSLKPTTMEHICNGLHAVMDSQDTLRIQHQSFVDFLVDPSKCPSAFLIDPKRENQSLTIACLRTMRSGLRFNICDLETSYLRNSDVPNLAARVKERIPPELAYSCFFWASHLKDTPLGSEEVSYLEDFMNKQFLYWLEVLSLMKRFNVASSMLWTLIDWLQVSGDGPNDTMARDMQKFVATFGSIISQSVPHVYLSALPFAPQKSAVLRQYKPGYPQTLKIEMGGQSEWPTTQNVLVGHEGSVYSVCFSLDGKRIASGSADTTIRVWDAETGEVVARPLEGHSDWVRSVAFSPDGRRI</sequence>
<dbReference type="PROSITE" id="PS50294">
    <property type="entry name" value="WD_REPEATS_REGION"/>
    <property type="match status" value="2"/>
</dbReference>
<evidence type="ECO:0000313" key="5">
    <source>
        <dbReference type="EMBL" id="KIM32662.1"/>
    </source>
</evidence>
<protein>
    <recommendedName>
        <fullName evidence="4">Nephrocystin 3-like N-terminal domain-containing protein</fullName>
    </recommendedName>
</protein>
<dbReference type="PROSITE" id="PS00678">
    <property type="entry name" value="WD_REPEATS_1"/>
    <property type="match status" value="1"/>
</dbReference>
<feature type="repeat" description="WD" evidence="3">
    <location>
        <begin position="605"/>
        <end position="624"/>
    </location>
</feature>